<keyword evidence="3" id="KW-1185">Reference proteome</keyword>
<protein>
    <recommendedName>
        <fullName evidence="1">DUF7683 domain-containing protein</fullName>
    </recommendedName>
</protein>
<dbReference type="AlphaFoldDB" id="A0A2K9A908"/>
<evidence type="ECO:0000313" key="2">
    <source>
        <dbReference type="EMBL" id="AUD77897.1"/>
    </source>
</evidence>
<name>A0A2K9A908_9GAMM</name>
<evidence type="ECO:0000259" key="1">
    <source>
        <dbReference type="Pfam" id="PF24731"/>
    </source>
</evidence>
<dbReference type="InterPro" id="IPR056100">
    <property type="entry name" value="DUF7683"/>
</dbReference>
<dbReference type="KEGG" id="kpd:CW740_01050"/>
<reference evidence="2 3" key="1">
    <citation type="submission" date="2017-12" db="EMBL/GenBank/DDBJ databases">
        <title>Kangiella profundi FT102 completed genome.</title>
        <authorList>
            <person name="Xu J."/>
            <person name="Wang J."/>
            <person name="Lu Y."/>
        </authorList>
    </citation>
    <scope>NUCLEOTIDE SEQUENCE [LARGE SCALE GENOMIC DNA]</scope>
    <source>
        <strain evidence="2 3">FT102</strain>
    </source>
</reference>
<dbReference type="EMBL" id="CP025120">
    <property type="protein sequence ID" value="AUD77897.1"/>
    <property type="molecule type" value="Genomic_DNA"/>
</dbReference>
<feature type="domain" description="DUF7683" evidence="1">
    <location>
        <begin position="9"/>
        <end position="83"/>
    </location>
</feature>
<sequence>MIDSTYKVRRYISEFCNHSDQLLAEYDLRSFDLHKFQNEFGVIDMKNPMFDCYPLHWSNIPFMKAYLSLEPEWDFVNKSYFVESQSIEEQN</sequence>
<proteinExistence type="predicted"/>
<gene>
    <name evidence="2" type="ORF">CW740_01050</name>
</gene>
<accession>A0A2K9A908</accession>
<organism evidence="2 3">
    <name type="scientific">Kangiella profundi</name>
    <dbReference type="NCBI Taxonomy" id="1561924"/>
    <lineage>
        <taxon>Bacteria</taxon>
        <taxon>Pseudomonadati</taxon>
        <taxon>Pseudomonadota</taxon>
        <taxon>Gammaproteobacteria</taxon>
        <taxon>Kangiellales</taxon>
        <taxon>Kangiellaceae</taxon>
        <taxon>Kangiella</taxon>
    </lineage>
</organism>
<dbReference type="Proteomes" id="UP000232693">
    <property type="component" value="Chromosome"/>
</dbReference>
<dbReference type="Pfam" id="PF24731">
    <property type="entry name" value="DUF7683"/>
    <property type="match status" value="1"/>
</dbReference>
<evidence type="ECO:0000313" key="3">
    <source>
        <dbReference type="Proteomes" id="UP000232693"/>
    </source>
</evidence>